<name>A0A562VMY9_9BACT</name>
<keyword evidence="4" id="KW-0175">Coiled coil</keyword>
<reference evidence="7 8" key="1">
    <citation type="submission" date="2019-07" db="EMBL/GenBank/DDBJ databases">
        <title>Genomic Encyclopedia of Archaeal and Bacterial Type Strains, Phase II (KMG-II): from individual species to whole genera.</title>
        <authorList>
            <person name="Goeker M."/>
        </authorList>
    </citation>
    <scope>NUCLEOTIDE SEQUENCE [LARGE SCALE GENOMIC DNA]</scope>
    <source>
        <strain evidence="7 8">ATCC BAA-1139</strain>
    </source>
</reference>
<dbReference type="OrthoDB" id="5428263at2"/>
<dbReference type="Pfam" id="PF08448">
    <property type="entry name" value="PAS_4"/>
    <property type="match status" value="1"/>
</dbReference>
<evidence type="ECO:0000313" key="8">
    <source>
        <dbReference type="Proteomes" id="UP000319449"/>
    </source>
</evidence>
<evidence type="ECO:0000256" key="3">
    <source>
        <dbReference type="ARBA" id="ARBA00022553"/>
    </source>
</evidence>
<dbReference type="EC" id="2.7.13.3" evidence="2"/>
<dbReference type="RefSeq" id="WP_145022272.1">
    <property type="nucleotide sequence ID" value="NZ_VLLN01000011.1"/>
</dbReference>
<dbReference type="Gene3D" id="3.30.565.10">
    <property type="entry name" value="Histidine kinase-like ATPase, C-terminal domain"/>
    <property type="match status" value="1"/>
</dbReference>
<evidence type="ECO:0000256" key="4">
    <source>
        <dbReference type="SAM" id="Coils"/>
    </source>
</evidence>
<dbReference type="CDD" id="cd00130">
    <property type="entry name" value="PAS"/>
    <property type="match status" value="1"/>
</dbReference>
<dbReference type="PANTHER" id="PTHR43065">
    <property type="entry name" value="SENSOR HISTIDINE KINASE"/>
    <property type="match status" value="1"/>
</dbReference>
<dbReference type="SMART" id="SM00388">
    <property type="entry name" value="HisKA"/>
    <property type="match status" value="1"/>
</dbReference>
<feature type="domain" description="PAC" evidence="6">
    <location>
        <begin position="117"/>
        <end position="171"/>
    </location>
</feature>
<dbReference type="AlphaFoldDB" id="A0A562VMY9"/>
<dbReference type="InterPro" id="IPR036890">
    <property type="entry name" value="HATPase_C_sf"/>
</dbReference>
<dbReference type="PROSITE" id="PS50109">
    <property type="entry name" value="HIS_KIN"/>
    <property type="match status" value="1"/>
</dbReference>
<keyword evidence="8" id="KW-1185">Reference proteome</keyword>
<evidence type="ECO:0000256" key="2">
    <source>
        <dbReference type="ARBA" id="ARBA00012438"/>
    </source>
</evidence>
<dbReference type="Gene3D" id="3.30.450.20">
    <property type="entry name" value="PAS domain"/>
    <property type="match status" value="1"/>
</dbReference>
<dbReference type="SMART" id="SM00091">
    <property type="entry name" value="PAS"/>
    <property type="match status" value="1"/>
</dbReference>
<accession>A0A562VMY9</accession>
<dbReference type="InterPro" id="IPR036097">
    <property type="entry name" value="HisK_dim/P_sf"/>
</dbReference>
<dbReference type="Pfam" id="PF02518">
    <property type="entry name" value="HATPase_c"/>
    <property type="match status" value="1"/>
</dbReference>
<dbReference type="SUPFAM" id="SSF47384">
    <property type="entry name" value="Homodimeric domain of signal transducing histidine kinase"/>
    <property type="match status" value="1"/>
</dbReference>
<gene>
    <name evidence="7" type="ORF">JN12_02078</name>
</gene>
<dbReference type="PROSITE" id="PS50113">
    <property type="entry name" value="PAC"/>
    <property type="match status" value="1"/>
</dbReference>
<feature type="domain" description="Histidine kinase" evidence="5">
    <location>
        <begin position="184"/>
        <end position="403"/>
    </location>
</feature>
<dbReference type="InterPro" id="IPR000014">
    <property type="entry name" value="PAS"/>
</dbReference>
<dbReference type="Pfam" id="PF00512">
    <property type="entry name" value="HisKA"/>
    <property type="match status" value="1"/>
</dbReference>
<sequence length="403" mass="45276">MTEVARRTLINEENLERILGLESSKIGFYAEVKQKIQELEAANIGLRSKSNELQAVFDSISDGVVIYDHHGLVQHRNHICPTLFPQETLSGRSCRELFHPEQEVSQHCPVERALLGERVETSMVIAKEGQKTRYVDATATPIEDPQGERHRALIFFRDVTEKRLQELHLLQAEKMSSIGLLAAGVAHEINNPLTSVAGYAEALMRRFRDEPSMKTDARLDEFPKYLEVIIREAYRCKGIIDCLLSFSRKSDGSSGKVDINEVLREVLELIRHKSRYDRIEIATDLQDELPQVAFDPAGLRQVCMNLLINAHQAIQGPGVVEITTKLLDEKTVAIQIRDSGCGIPKDAIDQIWDPFFTTKEVGQGLGLGLAVTYNIVKRHGGEISVESQQNQGARFTVRLPICQ</sequence>
<dbReference type="Gene3D" id="1.10.287.130">
    <property type="match status" value="1"/>
</dbReference>
<dbReference type="InterPro" id="IPR003594">
    <property type="entry name" value="HATPase_dom"/>
</dbReference>
<dbReference type="InterPro" id="IPR013656">
    <property type="entry name" value="PAS_4"/>
</dbReference>
<dbReference type="InterPro" id="IPR004358">
    <property type="entry name" value="Sig_transdc_His_kin-like_C"/>
</dbReference>
<organism evidence="7 8">
    <name type="scientific">Geobacter argillaceus</name>
    <dbReference type="NCBI Taxonomy" id="345631"/>
    <lineage>
        <taxon>Bacteria</taxon>
        <taxon>Pseudomonadati</taxon>
        <taxon>Thermodesulfobacteriota</taxon>
        <taxon>Desulfuromonadia</taxon>
        <taxon>Geobacterales</taxon>
        <taxon>Geobacteraceae</taxon>
        <taxon>Geobacter</taxon>
    </lineage>
</organism>
<dbReference type="InterPro" id="IPR035965">
    <property type="entry name" value="PAS-like_dom_sf"/>
</dbReference>
<keyword evidence="3" id="KW-0597">Phosphoprotein</keyword>
<dbReference type="InterPro" id="IPR005467">
    <property type="entry name" value="His_kinase_dom"/>
</dbReference>
<protein>
    <recommendedName>
        <fullName evidence="2">histidine kinase</fullName>
        <ecNumber evidence="2">2.7.13.3</ecNumber>
    </recommendedName>
</protein>
<dbReference type="CDD" id="cd00082">
    <property type="entry name" value="HisKA"/>
    <property type="match status" value="1"/>
</dbReference>
<dbReference type="EMBL" id="VLLN01000011">
    <property type="protein sequence ID" value="TWJ19131.1"/>
    <property type="molecule type" value="Genomic_DNA"/>
</dbReference>
<dbReference type="NCBIfam" id="TIGR00229">
    <property type="entry name" value="sensory_box"/>
    <property type="match status" value="1"/>
</dbReference>
<dbReference type="PRINTS" id="PR00344">
    <property type="entry name" value="BCTRLSENSOR"/>
</dbReference>
<comment type="caution">
    <text evidence="7">The sequence shown here is derived from an EMBL/GenBank/DDBJ whole genome shotgun (WGS) entry which is preliminary data.</text>
</comment>
<dbReference type="SMART" id="SM00387">
    <property type="entry name" value="HATPase_c"/>
    <property type="match status" value="1"/>
</dbReference>
<feature type="coiled-coil region" evidence="4">
    <location>
        <begin position="29"/>
        <end position="56"/>
    </location>
</feature>
<dbReference type="InterPro" id="IPR003661">
    <property type="entry name" value="HisK_dim/P_dom"/>
</dbReference>
<dbReference type="Proteomes" id="UP000319449">
    <property type="component" value="Unassembled WGS sequence"/>
</dbReference>
<evidence type="ECO:0000313" key="7">
    <source>
        <dbReference type="EMBL" id="TWJ19131.1"/>
    </source>
</evidence>
<dbReference type="SUPFAM" id="SSF55785">
    <property type="entry name" value="PYP-like sensor domain (PAS domain)"/>
    <property type="match status" value="1"/>
</dbReference>
<dbReference type="PANTHER" id="PTHR43065:SF42">
    <property type="entry name" value="TWO-COMPONENT SENSOR PPRA"/>
    <property type="match status" value="1"/>
</dbReference>
<proteinExistence type="predicted"/>
<comment type="catalytic activity">
    <reaction evidence="1">
        <text>ATP + protein L-histidine = ADP + protein N-phospho-L-histidine.</text>
        <dbReference type="EC" id="2.7.13.3"/>
    </reaction>
</comment>
<evidence type="ECO:0000259" key="6">
    <source>
        <dbReference type="PROSITE" id="PS50113"/>
    </source>
</evidence>
<dbReference type="SUPFAM" id="SSF55874">
    <property type="entry name" value="ATPase domain of HSP90 chaperone/DNA topoisomerase II/histidine kinase"/>
    <property type="match status" value="1"/>
</dbReference>
<evidence type="ECO:0000259" key="5">
    <source>
        <dbReference type="PROSITE" id="PS50109"/>
    </source>
</evidence>
<dbReference type="GO" id="GO:0000155">
    <property type="term" value="F:phosphorelay sensor kinase activity"/>
    <property type="evidence" value="ECO:0007669"/>
    <property type="project" value="InterPro"/>
</dbReference>
<dbReference type="InterPro" id="IPR000700">
    <property type="entry name" value="PAS-assoc_C"/>
</dbReference>
<evidence type="ECO:0000256" key="1">
    <source>
        <dbReference type="ARBA" id="ARBA00000085"/>
    </source>
</evidence>